<accession>A0A6J6D2L2</accession>
<dbReference type="GO" id="GO:0015074">
    <property type="term" value="P:DNA integration"/>
    <property type="evidence" value="ECO:0007669"/>
    <property type="project" value="InterPro"/>
</dbReference>
<dbReference type="GO" id="GO:0003677">
    <property type="term" value="F:DNA binding"/>
    <property type="evidence" value="ECO:0007669"/>
    <property type="project" value="UniProtKB-KW"/>
</dbReference>
<feature type="domain" description="Core-binding (CB)" evidence="5">
    <location>
        <begin position="79"/>
        <end position="161"/>
    </location>
</feature>
<keyword evidence="2" id="KW-0238">DNA-binding</keyword>
<comment type="similarity">
    <text evidence="1">Belongs to the 'phage' integrase family.</text>
</comment>
<gene>
    <name evidence="6" type="ORF">UFOPK1493_01572</name>
</gene>
<dbReference type="InterPro" id="IPR010998">
    <property type="entry name" value="Integrase_recombinase_N"/>
</dbReference>
<dbReference type="InterPro" id="IPR050090">
    <property type="entry name" value="Tyrosine_recombinase_XerCD"/>
</dbReference>
<dbReference type="PROSITE" id="PS51898">
    <property type="entry name" value="TYR_RECOMBINASE"/>
    <property type="match status" value="1"/>
</dbReference>
<dbReference type="InterPro" id="IPR011010">
    <property type="entry name" value="DNA_brk_join_enz"/>
</dbReference>
<name>A0A6J6D2L2_9ZZZZ</name>
<dbReference type="EMBL" id="CAEZSR010000049">
    <property type="protein sequence ID" value="CAB4558241.1"/>
    <property type="molecule type" value="Genomic_DNA"/>
</dbReference>
<dbReference type="Gene3D" id="1.10.443.10">
    <property type="entry name" value="Intergrase catalytic core"/>
    <property type="match status" value="1"/>
</dbReference>
<reference evidence="6" key="1">
    <citation type="submission" date="2020-05" db="EMBL/GenBank/DDBJ databases">
        <authorList>
            <person name="Chiriac C."/>
            <person name="Salcher M."/>
            <person name="Ghai R."/>
            <person name="Kavagutti S V."/>
        </authorList>
    </citation>
    <scope>NUCLEOTIDE SEQUENCE</scope>
</reference>
<proteinExistence type="inferred from homology"/>
<dbReference type="AlphaFoldDB" id="A0A6J6D2L2"/>
<evidence type="ECO:0000256" key="3">
    <source>
        <dbReference type="ARBA" id="ARBA00023172"/>
    </source>
</evidence>
<dbReference type="InterPro" id="IPR013762">
    <property type="entry name" value="Integrase-like_cat_sf"/>
</dbReference>
<evidence type="ECO:0000259" key="5">
    <source>
        <dbReference type="PROSITE" id="PS51900"/>
    </source>
</evidence>
<dbReference type="PANTHER" id="PTHR30349">
    <property type="entry name" value="PHAGE INTEGRASE-RELATED"/>
    <property type="match status" value="1"/>
</dbReference>
<evidence type="ECO:0000259" key="4">
    <source>
        <dbReference type="PROSITE" id="PS51898"/>
    </source>
</evidence>
<dbReference type="GO" id="GO:0006310">
    <property type="term" value="P:DNA recombination"/>
    <property type="evidence" value="ECO:0007669"/>
    <property type="project" value="UniProtKB-KW"/>
</dbReference>
<dbReference type="SUPFAM" id="SSF56349">
    <property type="entry name" value="DNA breaking-rejoining enzymes"/>
    <property type="match status" value="1"/>
</dbReference>
<evidence type="ECO:0000256" key="2">
    <source>
        <dbReference type="ARBA" id="ARBA00023125"/>
    </source>
</evidence>
<dbReference type="InterPro" id="IPR002104">
    <property type="entry name" value="Integrase_catalytic"/>
</dbReference>
<feature type="domain" description="Tyr recombinase" evidence="4">
    <location>
        <begin position="181"/>
        <end position="387"/>
    </location>
</feature>
<evidence type="ECO:0000313" key="6">
    <source>
        <dbReference type="EMBL" id="CAB4558241.1"/>
    </source>
</evidence>
<dbReference type="PANTHER" id="PTHR30349:SF64">
    <property type="entry name" value="PROPHAGE INTEGRASE INTD-RELATED"/>
    <property type="match status" value="1"/>
</dbReference>
<evidence type="ECO:0000256" key="1">
    <source>
        <dbReference type="ARBA" id="ARBA00008857"/>
    </source>
</evidence>
<protein>
    <submittedName>
        <fullName evidence="6">Unannotated protein</fullName>
    </submittedName>
</protein>
<dbReference type="InterPro" id="IPR044068">
    <property type="entry name" value="CB"/>
</dbReference>
<dbReference type="Gene3D" id="1.10.150.130">
    <property type="match status" value="1"/>
</dbReference>
<organism evidence="6">
    <name type="scientific">freshwater metagenome</name>
    <dbReference type="NCBI Taxonomy" id="449393"/>
    <lineage>
        <taxon>unclassified sequences</taxon>
        <taxon>metagenomes</taxon>
        <taxon>ecological metagenomes</taxon>
    </lineage>
</organism>
<sequence>MSGPESHPKRPHGTGTLHELSPGLWRLRVYVGRDVVTGRSIQRSRQFTGTRAGAEKALRQFHSELDQAPTAKRLVSKRILLNEVVDAHLAASTELAPGTRRGYASLHKNHVSTGIGKERVDAITATAMRRYYAGLAETKGLKPASIWSVYSLISGALRRASREHGLVFDFNQLVTPPKPIAEKQQMATDEELSRLFKVADQLGEDWPLLFRLACATGMRRGELVALRWTSMDDTGRLYVDKAIADEKGGLIEKTPKNGFPRYVQVDDETVRWWEHEKQRVTEQLAAIGVPFSDERFVFSATPEGTTPKRPDRISNVWDTIRTNAELNASLEFRALRNWHVTILDDELGFELAKIGRRVGHSRSSGTATGMTARYSLSDKKVDRQMADGVAEKLATIRPTGPSSV</sequence>
<keyword evidence="3" id="KW-0233">DNA recombination</keyword>
<dbReference type="PROSITE" id="PS51900">
    <property type="entry name" value="CB"/>
    <property type="match status" value="1"/>
</dbReference>
<dbReference type="Pfam" id="PF00589">
    <property type="entry name" value="Phage_integrase"/>
    <property type="match status" value="1"/>
</dbReference>